<name>A0A8K0K2C0_LADFU</name>
<reference evidence="2" key="2">
    <citation type="submission" date="2017-10" db="EMBL/GenBank/DDBJ databases">
        <title>Ladona fulva Genome sequencing and assembly.</title>
        <authorList>
            <person name="Murali S."/>
            <person name="Richards S."/>
            <person name="Bandaranaike D."/>
            <person name="Bellair M."/>
            <person name="Blankenburg K."/>
            <person name="Chao H."/>
            <person name="Dinh H."/>
            <person name="Doddapaneni H."/>
            <person name="Dugan-Rocha S."/>
            <person name="Elkadiri S."/>
            <person name="Gnanaolivu R."/>
            <person name="Hernandez B."/>
            <person name="Skinner E."/>
            <person name="Javaid M."/>
            <person name="Lee S."/>
            <person name="Li M."/>
            <person name="Ming W."/>
            <person name="Munidasa M."/>
            <person name="Muniz J."/>
            <person name="Nguyen L."/>
            <person name="Hughes D."/>
            <person name="Osuji N."/>
            <person name="Pu L.-L."/>
            <person name="Puazo M."/>
            <person name="Qu C."/>
            <person name="Quiroz J."/>
            <person name="Raj R."/>
            <person name="Weissenberger G."/>
            <person name="Xin Y."/>
            <person name="Zou X."/>
            <person name="Han Y."/>
            <person name="Worley K."/>
            <person name="Muzny D."/>
            <person name="Gibbs R."/>
        </authorList>
    </citation>
    <scope>NUCLEOTIDE SEQUENCE</scope>
    <source>
        <strain evidence="2">Sampled in the wild</strain>
    </source>
</reference>
<dbReference type="AlphaFoldDB" id="A0A8K0K2C0"/>
<dbReference type="EMBL" id="KZ308286">
    <property type="protein sequence ID" value="KAG8226541.1"/>
    <property type="molecule type" value="Genomic_DNA"/>
</dbReference>
<keyword evidence="3" id="KW-1185">Reference proteome</keyword>
<comment type="caution">
    <text evidence="2">The sequence shown here is derived from an EMBL/GenBank/DDBJ whole genome shotgun (WGS) entry which is preliminary data.</text>
</comment>
<proteinExistence type="predicted"/>
<feature type="compositionally biased region" description="Polar residues" evidence="1">
    <location>
        <begin position="254"/>
        <end position="264"/>
    </location>
</feature>
<evidence type="ECO:0000313" key="2">
    <source>
        <dbReference type="EMBL" id="KAG8226541.1"/>
    </source>
</evidence>
<reference evidence="2" key="1">
    <citation type="submission" date="2013-04" db="EMBL/GenBank/DDBJ databases">
        <authorList>
            <person name="Qu J."/>
            <person name="Murali S.C."/>
            <person name="Bandaranaike D."/>
            <person name="Bellair M."/>
            <person name="Blankenburg K."/>
            <person name="Chao H."/>
            <person name="Dinh H."/>
            <person name="Doddapaneni H."/>
            <person name="Downs B."/>
            <person name="Dugan-Rocha S."/>
            <person name="Elkadiri S."/>
            <person name="Gnanaolivu R.D."/>
            <person name="Hernandez B."/>
            <person name="Javaid M."/>
            <person name="Jayaseelan J.C."/>
            <person name="Lee S."/>
            <person name="Li M."/>
            <person name="Ming W."/>
            <person name="Munidasa M."/>
            <person name="Muniz J."/>
            <person name="Nguyen L."/>
            <person name="Ongeri F."/>
            <person name="Osuji N."/>
            <person name="Pu L.-L."/>
            <person name="Puazo M."/>
            <person name="Qu C."/>
            <person name="Quiroz J."/>
            <person name="Raj R."/>
            <person name="Weissenberger G."/>
            <person name="Xin Y."/>
            <person name="Zou X."/>
            <person name="Han Y."/>
            <person name="Richards S."/>
            <person name="Worley K."/>
            <person name="Muzny D."/>
            <person name="Gibbs R."/>
        </authorList>
    </citation>
    <scope>NUCLEOTIDE SEQUENCE</scope>
    <source>
        <strain evidence="2">Sampled in the wild</strain>
    </source>
</reference>
<accession>A0A8K0K2C0</accession>
<feature type="compositionally biased region" description="Low complexity" evidence="1">
    <location>
        <begin position="235"/>
        <end position="245"/>
    </location>
</feature>
<evidence type="ECO:0000256" key="1">
    <source>
        <dbReference type="SAM" id="MobiDB-lite"/>
    </source>
</evidence>
<sequence>MLLPLRVLGMMSGKPEQQPIQNVVVYVSTGDNFAHTYSVGQQNVAFQHPQNGGFASATPITCKKSGLKAEFVNGSTNPGGLYTPPTVQPNGYPGGNLAYGGNSAAATTILKNLGGQMCGLESIAGSVEEQLCSYAASQSLAHPRICGPAYIDKGGRGTSASDAEVIQGNYVATVTVDPSRGHSTGGVSGEVVAAAASRGFVTLCGESSPTLGTANLLPPGPRASSRCDSARSEAAESSCSSLSSDGQPEVGNNPMVQTPASGTTHHTHQVVCRTGQVALATAGGQILLQGSPHGIAQLPSTSAASGQPGLHFSAPQSAHHPHSHQPHPEVQSYITCPSGGVVLGNQTVVLNGQQTLGGAAGAHSGQQPIGNLVLTMTVPQLVSTGGLSSGVPGGQVLQAFTTVGSLASTATLAPTATLAQTASLPHNGPLPQINSQSLLSVGSVHHPSTIPTPPIGVTTPVVNSSVVESTAAVSVPFGWKRILSGGSIIYVR</sequence>
<feature type="region of interest" description="Disordered" evidence="1">
    <location>
        <begin position="211"/>
        <end position="268"/>
    </location>
</feature>
<feature type="region of interest" description="Disordered" evidence="1">
    <location>
        <begin position="300"/>
        <end position="329"/>
    </location>
</feature>
<gene>
    <name evidence="2" type="ORF">J437_LFUL007882</name>
</gene>
<organism evidence="2 3">
    <name type="scientific">Ladona fulva</name>
    <name type="common">Scarce chaser dragonfly</name>
    <name type="synonym">Libellula fulva</name>
    <dbReference type="NCBI Taxonomy" id="123851"/>
    <lineage>
        <taxon>Eukaryota</taxon>
        <taxon>Metazoa</taxon>
        <taxon>Ecdysozoa</taxon>
        <taxon>Arthropoda</taxon>
        <taxon>Hexapoda</taxon>
        <taxon>Insecta</taxon>
        <taxon>Pterygota</taxon>
        <taxon>Palaeoptera</taxon>
        <taxon>Odonata</taxon>
        <taxon>Epiprocta</taxon>
        <taxon>Anisoptera</taxon>
        <taxon>Libelluloidea</taxon>
        <taxon>Libellulidae</taxon>
        <taxon>Ladona</taxon>
    </lineage>
</organism>
<dbReference type="Proteomes" id="UP000792457">
    <property type="component" value="Unassembled WGS sequence"/>
</dbReference>
<evidence type="ECO:0000313" key="3">
    <source>
        <dbReference type="Proteomes" id="UP000792457"/>
    </source>
</evidence>
<protein>
    <submittedName>
        <fullName evidence="2">Uncharacterized protein</fullName>
    </submittedName>
</protein>